<dbReference type="PROSITE" id="PS50293">
    <property type="entry name" value="TPR_REGION"/>
    <property type="match status" value="1"/>
</dbReference>
<evidence type="ECO:0000256" key="1">
    <source>
        <dbReference type="ARBA" id="ARBA00022737"/>
    </source>
</evidence>
<organism evidence="4 5">
    <name type="scientific">Didymodactylos carnosus</name>
    <dbReference type="NCBI Taxonomy" id="1234261"/>
    <lineage>
        <taxon>Eukaryota</taxon>
        <taxon>Metazoa</taxon>
        <taxon>Spiralia</taxon>
        <taxon>Gnathifera</taxon>
        <taxon>Rotifera</taxon>
        <taxon>Eurotatoria</taxon>
        <taxon>Bdelloidea</taxon>
        <taxon>Philodinida</taxon>
        <taxon>Philodinidae</taxon>
        <taxon>Didymodactylos</taxon>
    </lineage>
</organism>
<protein>
    <submittedName>
        <fullName evidence="4">Uncharacterized protein</fullName>
    </submittedName>
</protein>
<dbReference type="InterPro" id="IPR011990">
    <property type="entry name" value="TPR-like_helical_dom_sf"/>
</dbReference>
<comment type="caution">
    <text evidence="4">The sequence shown here is derived from an EMBL/GenBank/DDBJ whole genome shotgun (WGS) entry which is preliminary data.</text>
</comment>
<accession>A0A8S2XDI9</accession>
<dbReference type="SUPFAM" id="SSF48452">
    <property type="entry name" value="TPR-like"/>
    <property type="match status" value="1"/>
</dbReference>
<dbReference type="InterPro" id="IPR019734">
    <property type="entry name" value="TPR_rpt"/>
</dbReference>
<name>A0A8S2XDI9_9BILA</name>
<dbReference type="Gene3D" id="1.25.40.10">
    <property type="entry name" value="Tetratricopeptide repeat domain"/>
    <property type="match status" value="1"/>
</dbReference>
<proteinExistence type="predicted"/>
<dbReference type="PANTHER" id="PTHR45641">
    <property type="entry name" value="TETRATRICOPEPTIDE REPEAT PROTEIN (AFU_ORTHOLOGUE AFUA_6G03870)"/>
    <property type="match status" value="1"/>
</dbReference>
<reference evidence="4" key="1">
    <citation type="submission" date="2021-02" db="EMBL/GenBank/DDBJ databases">
        <authorList>
            <person name="Nowell W R."/>
        </authorList>
    </citation>
    <scope>NUCLEOTIDE SEQUENCE</scope>
</reference>
<keyword evidence="1" id="KW-0677">Repeat</keyword>
<evidence type="ECO:0000313" key="5">
    <source>
        <dbReference type="Proteomes" id="UP000682733"/>
    </source>
</evidence>
<dbReference type="EMBL" id="CAJOBA010091810">
    <property type="protein sequence ID" value="CAF4487811.1"/>
    <property type="molecule type" value="Genomic_DNA"/>
</dbReference>
<keyword evidence="2 3" id="KW-0802">TPR repeat</keyword>
<evidence type="ECO:0000313" key="4">
    <source>
        <dbReference type="EMBL" id="CAF4487811.1"/>
    </source>
</evidence>
<gene>
    <name evidence="4" type="ORF">TMI583_LOCUS47437</name>
</gene>
<evidence type="ECO:0000256" key="3">
    <source>
        <dbReference type="PROSITE-ProRule" id="PRU00339"/>
    </source>
</evidence>
<dbReference type="Pfam" id="PF13181">
    <property type="entry name" value="TPR_8"/>
    <property type="match status" value="1"/>
</dbReference>
<dbReference type="SMART" id="SM00028">
    <property type="entry name" value="TPR"/>
    <property type="match status" value="3"/>
</dbReference>
<dbReference type="Proteomes" id="UP000682733">
    <property type="component" value="Unassembled WGS sequence"/>
</dbReference>
<dbReference type="AlphaFoldDB" id="A0A8S2XDI9"/>
<dbReference type="PROSITE" id="PS50005">
    <property type="entry name" value="TPR"/>
    <property type="match status" value="2"/>
</dbReference>
<dbReference type="PANTHER" id="PTHR45641:SF1">
    <property type="entry name" value="AAA+ ATPASE DOMAIN-CONTAINING PROTEIN"/>
    <property type="match status" value="1"/>
</dbReference>
<feature type="repeat" description="TPR" evidence="3">
    <location>
        <begin position="48"/>
        <end position="81"/>
    </location>
</feature>
<feature type="repeat" description="TPR" evidence="3">
    <location>
        <begin position="82"/>
        <end position="115"/>
    </location>
</feature>
<sequence>MLGAIFRIDEVRLDDEKEMWVIKLTMCSENENELRDEFDYYRQQMGEHISLVSLGNLMGRMGEYNKAIEFFNRHLEEDPNSSASYTGLGYVARERGEMDVALEYYSKALEMDLKTLSPHHPNIATDYMSLGVSYDDKGLSDKALEYYKKALK</sequence>
<feature type="non-terminal residue" evidence="4">
    <location>
        <position position="152"/>
    </location>
</feature>
<evidence type="ECO:0000256" key="2">
    <source>
        <dbReference type="ARBA" id="ARBA00022803"/>
    </source>
</evidence>
<dbReference type="Pfam" id="PF13424">
    <property type="entry name" value="TPR_12"/>
    <property type="match status" value="1"/>
</dbReference>